<gene>
    <name evidence="2" type="ORF">SAMN04487893_109100</name>
</gene>
<proteinExistence type="predicted"/>
<dbReference type="STRING" id="1150112.SAMN04487893_109100"/>
<dbReference type="Proteomes" id="UP000243887">
    <property type="component" value="Unassembled WGS sequence"/>
</dbReference>
<protein>
    <submittedName>
        <fullName evidence="2">Uncharacterized protein</fullName>
    </submittedName>
</protein>
<feature type="signal peptide" evidence="1">
    <location>
        <begin position="1"/>
        <end position="22"/>
    </location>
</feature>
<feature type="chain" id="PRO_5017447593" evidence="1">
    <location>
        <begin position="23"/>
        <end position="164"/>
    </location>
</feature>
<keyword evidence="3" id="KW-1185">Reference proteome</keyword>
<dbReference type="AlphaFoldDB" id="A0A1I3S5A5"/>
<dbReference type="EMBL" id="FORU01000009">
    <property type="protein sequence ID" value="SFJ52767.1"/>
    <property type="molecule type" value="Genomic_DNA"/>
</dbReference>
<organism evidence="2 3">
    <name type="scientific">Myroides guanonis</name>
    <dbReference type="NCBI Taxonomy" id="1150112"/>
    <lineage>
        <taxon>Bacteria</taxon>
        <taxon>Pseudomonadati</taxon>
        <taxon>Bacteroidota</taxon>
        <taxon>Flavobacteriia</taxon>
        <taxon>Flavobacteriales</taxon>
        <taxon>Flavobacteriaceae</taxon>
        <taxon>Myroides</taxon>
    </lineage>
</organism>
<keyword evidence="1" id="KW-0732">Signal</keyword>
<evidence type="ECO:0000256" key="1">
    <source>
        <dbReference type="SAM" id="SignalP"/>
    </source>
</evidence>
<reference evidence="3" key="1">
    <citation type="submission" date="2016-10" db="EMBL/GenBank/DDBJ databases">
        <authorList>
            <person name="Varghese N."/>
            <person name="Submissions S."/>
        </authorList>
    </citation>
    <scope>NUCLEOTIDE SEQUENCE [LARGE SCALE GENOMIC DNA]</scope>
    <source>
        <strain evidence="3">DSM 26542</strain>
    </source>
</reference>
<accession>A0A1I3S5A5</accession>
<evidence type="ECO:0000313" key="2">
    <source>
        <dbReference type="EMBL" id="SFJ52767.1"/>
    </source>
</evidence>
<evidence type="ECO:0000313" key="3">
    <source>
        <dbReference type="Proteomes" id="UP000243887"/>
    </source>
</evidence>
<sequence>MITMKKLIMLSSLCLLFFSCNKKQVKVEETISTETQEIMIPKSNCFASLSDKDSIWLKIEVFPNVATGILKYQLSGKDKNTGTLEGTFEGNKLFANYTFNSEGVESVREVAFIINDDSAIEGFGEMEEVNGKMVFKDKTKIDFSKGIKYHQISCIDNDIQFQIN</sequence>
<name>A0A1I3S5A5_9FLAO</name>
<dbReference type="PROSITE" id="PS51257">
    <property type="entry name" value="PROKAR_LIPOPROTEIN"/>
    <property type="match status" value="1"/>
</dbReference>